<dbReference type="AlphaFoldDB" id="A0A0R1UHP9"/>
<feature type="transmembrane region" description="Helical" evidence="1">
    <location>
        <begin position="136"/>
        <end position="155"/>
    </location>
</feature>
<feature type="transmembrane region" description="Helical" evidence="1">
    <location>
        <begin position="321"/>
        <end position="338"/>
    </location>
</feature>
<keyword evidence="3" id="KW-1185">Reference proteome</keyword>
<reference evidence="2 3" key="1">
    <citation type="journal article" date="2015" name="Genome Announc.">
        <title>Expanding the biotechnology potential of lactobacilli through comparative genomics of 213 strains and associated genera.</title>
        <authorList>
            <person name="Sun Z."/>
            <person name="Harris H.M."/>
            <person name="McCann A."/>
            <person name="Guo C."/>
            <person name="Argimon S."/>
            <person name="Zhang W."/>
            <person name="Yang X."/>
            <person name="Jeffery I.B."/>
            <person name="Cooney J.C."/>
            <person name="Kagawa T.F."/>
            <person name="Liu W."/>
            <person name="Song Y."/>
            <person name="Salvetti E."/>
            <person name="Wrobel A."/>
            <person name="Rasinkangas P."/>
            <person name="Parkhill J."/>
            <person name="Rea M.C."/>
            <person name="O'Sullivan O."/>
            <person name="Ritari J."/>
            <person name="Douillard F.P."/>
            <person name="Paul Ross R."/>
            <person name="Yang R."/>
            <person name="Briner A.E."/>
            <person name="Felis G.E."/>
            <person name="de Vos W.M."/>
            <person name="Barrangou R."/>
            <person name="Klaenhammer T.R."/>
            <person name="Caufield P.W."/>
            <person name="Cui Y."/>
            <person name="Zhang H."/>
            <person name="O'Toole P.W."/>
        </authorList>
    </citation>
    <scope>NUCLEOTIDE SEQUENCE [LARGE SCALE GENOMIC DNA]</scope>
    <source>
        <strain evidence="2 3">DSM 16043</strain>
    </source>
</reference>
<feature type="transmembrane region" description="Helical" evidence="1">
    <location>
        <begin position="271"/>
        <end position="291"/>
    </location>
</feature>
<comment type="caution">
    <text evidence="2">The sequence shown here is derived from an EMBL/GenBank/DDBJ whole genome shotgun (WGS) entry which is preliminary data.</text>
</comment>
<accession>A0A0R1UHP9</accession>
<feature type="transmembrane region" description="Helical" evidence="1">
    <location>
        <begin position="216"/>
        <end position="239"/>
    </location>
</feature>
<keyword evidence="1" id="KW-0472">Membrane</keyword>
<dbReference type="Proteomes" id="UP000051036">
    <property type="component" value="Unassembled WGS sequence"/>
</dbReference>
<protein>
    <recommendedName>
        <fullName evidence="4">EpsG family protein</fullName>
    </recommendedName>
</protein>
<name>A0A0R1UHP9_9LACO</name>
<dbReference type="RefSeq" id="WP_057797521.1">
    <property type="nucleotide sequence ID" value="NZ_AZFM01000005.1"/>
</dbReference>
<feature type="transmembrane region" description="Helical" evidence="1">
    <location>
        <begin position="106"/>
        <end position="124"/>
    </location>
</feature>
<evidence type="ECO:0000256" key="1">
    <source>
        <dbReference type="SAM" id="Phobius"/>
    </source>
</evidence>
<evidence type="ECO:0000313" key="3">
    <source>
        <dbReference type="Proteomes" id="UP000051036"/>
    </source>
</evidence>
<feature type="transmembrane region" description="Helical" evidence="1">
    <location>
        <begin position="297"/>
        <end position="314"/>
    </location>
</feature>
<keyword evidence="1" id="KW-0812">Transmembrane</keyword>
<feature type="transmembrane region" description="Helical" evidence="1">
    <location>
        <begin position="29"/>
        <end position="49"/>
    </location>
</feature>
<dbReference type="STRING" id="1423763.FC46_GL001500"/>
<evidence type="ECO:0000313" key="2">
    <source>
        <dbReference type="EMBL" id="KRL90890.1"/>
    </source>
</evidence>
<dbReference type="PATRIC" id="fig|1423763.3.peg.1524"/>
<feature type="transmembrane region" description="Helical" evidence="1">
    <location>
        <begin position="6"/>
        <end position="22"/>
    </location>
</feature>
<sequence>MNFGIAYGIVLVIFLIFGFFCSNPLRKRYLLLSAFFIAIPAFFVKPAPFSTWDTIRFSNLLDIIRSLNSSGVFNGLQWGMSESVYANQPIVVIYIWLLSFFSNNGIFFYVTIVLFVFLLALLVVKSLEKYKVTNNMVGVITQLIVLMIFNLFFEVEGVRNFLAFDIFALAFFVDVNTLNKKYKFLCWMAYLIAYAFHPAVIPFIIFRIILLSKNRWIIFFTKLGALIYTFFTPVILSFFNSISFISPLIERADNYFYGQSNYDAHATNREILFTTLILVYLIIELLLFYLIRMSKQINQIYLQMYIIVLLFTIGSFLNMQVYLRSIILLLFMSVPIKVKLFSNISELNYNVVYKSSVYFYRYASIIFSIMMFGYWYIQTYSRVPSLSF</sequence>
<feature type="transmembrane region" description="Helical" evidence="1">
    <location>
        <begin position="185"/>
        <end position="210"/>
    </location>
</feature>
<feature type="transmembrane region" description="Helical" evidence="1">
    <location>
        <begin position="358"/>
        <end position="377"/>
    </location>
</feature>
<evidence type="ECO:0008006" key="4">
    <source>
        <dbReference type="Google" id="ProtNLM"/>
    </source>
</evidence>
<proteinExistence type="predicted"/>
<organism evidence="2 3">
    <name type="scientific">Lactobacillus kalixensis DSM 16043</name>
    <dbReference type="NCBI Taxonomy" id="1423763"/>
    <lineage>
        <taxon>Bacteria</taxon>
        <taxon>Bacillati</taxon>
        <taxon>Bacillota</taxon>
        <taxon>Bacilli</taxon>
        <taxon>Lactobacillales</taxon>
        <taxon>Lactobacillaceae</taxon>
        <taxon>Lactobacillus</taxon>
    </lineage>
</organism>
<keyword evidence="1" id="KW-1133">Transmembrane helix</keyword>
<gene>
    <name evidence="2" type="ORF">FC46_GL001500</name>
</gene>
<feature type="transmembrane region" description="Helical" evidence="1">
    <location>
        <begin position="161"/>
        <end position="178"/>
    </location>
</feature>
<dbReference type="EMBL" id="AZFM01000005">
    <property type="protein sequence ID" value="KRL90890.1"/>
    <property type="molecule type" value="Genomic_DNA"/>
</dbReference>
<dbReference type="OrthoDB" id="10011243at2"/>